<evidence type="ECO:0000313" key="3">
    <source>
        <dbReference type="Proteomes" id="UP000011932"/>
    </source>
</evidence>
<evidence type="ECO:0000313" key="2">
    <source>
        <dbReference type="EMBL" id="AGH97052.1"/>
    </source>
</evidence>
<dbReference type="InterPro" id="IPR036852">
    <property type="entry name" value="Peptidase_S8/S53_dom_sf"/>
</dbReference>
<proteinExistence type="predicted"/>
<dbReference type="Gene3D" id="3.40.50.200">
    <property type="entry name" value="Peptidase S8/S53 domain"/>
    <property type="match status" value="1"/>
</dbReference>
<keyword evidence="1" id="KW-0732">Signal</keyword>
<dbReference type="AlphaFoldDB" id="M4VCF0"/>
<dbReference type="HOGENOM" id="CLU_320740_0_0_5"/>
<dbReference type="GO" id="GO:0006508">
    <property type="term" value="P:proteolysis"/>
    <property type="evidence" value="ECO:0007669"/>
    <property type="project" value="InterPro"/>
</dbReference>
<evidence type="ECO:0000256" key="1">
    <source>
        <dbReference type="SAM" id="SignalP"/>
    </source>
</evidence>
<dbReference type="KEGG" id="man:A11S_216"/>
<dbReference type="RefSeq" id="WP_015466614.1">
    <property type="nucleotide sequence ID" value="NC_020812.1"/>
</dbReference>
<dbReference type="EMBL" id="CP003538">
    <property type="protein sequence ID" value="AGH97052.1"/>
    <property type="molecule type" value="Genomic_DNA"/>
</dbReference>
<organism evidence="2 3">
    <name type="scientific">Micavibrio aeruginosavorus EPB</name>
    <dbReference type="NCBI Taxonomy" id="349215"/>
    <lineage>
        <taxon>Bacteria</taxon>
        <taxon>Pseudomonadati</taxon>
        <taxon>Bdellovibrionota</taxon>
        <taxon>Bdellovibrionia</taxon>
        <taxon>Bdellovibrionales</taxon>
        <taxon>Pseudobdellovibrionaceae</taxon>
        <taxon>Micavibrio</taxon>
    </lineage>
</organism>
<feature type="signal peptide" evidence="1">
    <location>
        <begin position="1"/>
        <end position="29"/>
    </location>
</feature>
<reference evidence="2 3" key="1">
    <citation type="journal article" date="2013" name="ISME J.">
        <title>By their genes ye shall know them: genomic signatures of predatory bacteria.</title>
        <authorList>
            <person name="Pasternak Z."/>
            <person name="Pietrokovski S."/>
            <person name="Rotem O."/>
            <person name="Gophna U."/>
            <person name="Lurie-Weinberger M.N."/>
            <person name="Jurkevitch E."/>
        </authorList>
    </citation>
    <scope>NUCLEOTIDE SEQUENCE [LARGE SCALE GENOMIC DNA]</scope>
    <source>
        <strain evidence="2">EPB</strain>
    </source>
</reference>
<gene>
    <name evidence="2" type="ORF">A11S_216</name>
</gene>
<dbReference type="OrthoDB" id="9817248at2"/>
<dbReference type="Proteomes" id="UP000011932">
    <property type="component" value="Chromosome"/>
</dbReference>
<evidence type="ECO:0008006" key="4">
    <source>
        <dbReference type="Google" id="ProtNLM"/>
    </source>
</evidence>
<sequence length="758" mass="83075">MASAQKLRSALAAAGLTLLGFSTHFNDVAAQTTAEPTAKIAKNNKNAIRTPQDKTLHDSLLAAYDAVIRETSYYARDKEGPDSKTLIATAHTALDQGANPNIVIQEDDTSYGTLEITLLMIERGLEKETGFALMRKLAAKGADKQYQDEYGITVMDRAFATFAKQSHLSVSETKEALKVIRFLYDIGMSEEDAIGHREKVVPFPGPSHYAYNKDMLNLLKEYGLIDDRHYERITTGSPQARQIVQDNNHLTHEMLKNNGATLRTMPTVKAAKKSDLPRLATPQNHANREIDLVAIESQNNNDKGAHFNIVFKTALQTAMAINPDVDTKNFHGVNETIIRQINANNSDIITALLNNNGARIADNVVFSSSEGPASTNVEDAQDLIVNRDENHPDFTTVKNTLNDLQKNNVIIFKASGNDWFNGGGRLAEGSYYNHSPRAVVVGASADFPSKNNKKPHPAMAHYSNPAADICSRVPTFDGAITHGTSTATPALAATYRQMAEWYGDALSFEEIMAAGLMSADRDIMDFKSPGVFKDDENHAFAQNPANFETESARYTSNGGGLPWHERCGAGVINPAKWNNALQKMIELKHRDGLETENTIAKFVTPSGHEEILDNKKTIKVYKFVVPEDMTLGRMTLVVPGGSFFNRTPIVHTPAGFQFRMPMSVSEIFSTYALAYEDVKRGDIITIHTAEELYEGAGIYVRGQKPGNSIAALRDHLRAAGALPEPARAMVGDAVTGAAEPISARSYPTAPPEPQLRRE</sequence>
<protein>
    <recommendedName>
        <fullName evidence="4">Peptidase S8/S53 domain-containing protein</fullName>
    </recommendedName>
</protein>
<accession>M4VCF0</accession>
<dbReference type="STRING" id="349215.A11S_216"/>
<dbReference type="GO" id="GO:0004252">
    <property type="term" value="F:serine-type endopeptidase activity"/>
    <property type="evidence" value="ECO:0007669"/>
    <property type="project" value="InterPro"/>
</dbReference>
<name>M4VCF0_9BACT</name>
<dbReference type="SUPFAM" id="SSF52743">
    <property type="entry name" value="Subtilisin-like"/>
    <property type="match status" value="1"/>
</dbReference>
<feature type="chain" id="PRO_5004060200" description="Peptidase S8/S53 domain-containing protein" evidence="1">
    <location>
        <begin position="30"/>
        <end position="758"/>
    </location>
</feature>